<name>A0A7W7HLL0_9ACTN</name>
<dbReference type="InterPro" id="IPR013207">
    <property type="entry name" value="LGFP"/>
</dbReference>
<proteinExistence type="predicted"/>
<evidence type="ECO:0000313" key="1">
    <source>
        <dbReference type="EMBL" id="MBB4752665.1"/>
    </source>
</evidence>
<evidence type="ECO:0000313" key="2">
    <source>
        <dbReference type="Proteomes" id="UP000590511"/>
    </source>
</evidence>
<comment type="caution">
    <text evidence="1">The sequence shown here is derived from an EMBL/GenBank/DDBJ whole genome shotgun (WGS) entry which is preliminary data.</text>
</comment>
<dbReference type="AlphaFoldDB" id="A0A7W7HLL0"/>
<gene>
    <name evidence="1" type="ORF">BJ964_006826</name>
</gene>
<accession>A0A7W7HLL0</accession>
<dbReference type="RefSeq" id="WP_188124467.1">
    <property type="nucleotide sequence ID" value="NZ_JACHNC010000001.1"/>
</dbReference>
<organism evidence="1 2">
    <name type="scientific">Actinoplanes lobatus</name>
    <dbReference type="NCBI Taxonomy" id="113568"/>
    <lineage>
        <taxon>Bacteria</taxon>
        <taxon>Bacillati</taxon>
        <taxon>Actinomycetota</taxon>
        <taxon>Actinomycetes</taxon>
        <taxon>Micromonosporales</taxon>
        <taxon>Micromonosporaceae</taxon>
        <taxon>Actinoplanes</taxon>
    </lineage>
</organism>
<dbReference type="Proteomes" id="UP000590511">
    <property type="component" value="Unassembled WGS sequence"/>
</dbReference>
<dbReference type="Pfam" id="PF08310">
    <property type="entry name" value="LGFP"/>
    <property type="match status" value="5"/>
</dbReference>
<dbReference type="EMBL" id="JACHNC010000001">
    <property type="protein sequence ID" value="MBB4752665.1"/>
    <property type="molecule type" value="Genomic_DNA"/>
</dbReference>
<protein>
    <submittedName>
        <fullName evidence="1">Uncharacterized protein with LGFP repeats</fullName>
    </submittedName>
</protein>
<sequence length="274" mass="30324">MITNGGCRTSVLWAFPTTNEMTTPNGIGRYNHFDGGQSIYWSPATGAHEIHGSIRDKWAAMGWETSILGFPKTDELFGRTTKARYSDFQGGSIYWSPATGAHEIHGSINVLWVQRGRDKKDGLGLPTTDELSTPNKPGRYNHFQNGSIYWSPDTGAHEVHGSIRDKWAAMGWENSLLGFPKTDELTTPNGVGRYNHFQGGSIYWSPATGAHEVHGSIRDRWASLGWETSQLGFPTSDEYAIAGGGRRTDFQNNCFIRWYPSTGAQAVCNSVPKF</sequence>
<reference evidence="1 2" key="1">
    <citation type="submission" date="2020-08" db="EMBL/GenBank/DDBJ databases">
        <title>Sequencing the genomes of 1000 actinobacteria strains.</title>
        <authorList>
            <person name="Klenk H.-P."/>
        </authorList>
    </citation>
    <scope>NUCLEOTIDE SEQUENCE [LARGE SCALE GENOMIC DNA]</scope>
    <source>
        <strain evidence="1 2">DSM 43150</strain>
    </source>
</reference>